<sequence>MVRRLPPLYALRAFEQAARYSSFTQAAQVLSITPSAVSRHIKTLEEDFGCQLFIRIGPRVEVTTAGRILAQQLREGFHTLEKACEIFRSNSSDLRLKAPSTLTMRWLLGILPAFSEENSSIHVQISSVWMDFDTINFSNEPYDCAILLGNGHFGEGTISARLFEELLIPVCSPTLTLNSKSDLHQCELIHPSPDRRDWRRWLKRAGDELKINIHRGMVFDTLEQGNMAAISGHGVSVGDLVLSLQALKQGVLMAPFNEAVSTGDGYYLVWPENTPRRSNIDKLYAFLKEQVPAITWPDIVYLR</sequence>
<evidence type="ECO:0000256" key="1">
    <source>
        <dbReference type="ARBA" id="ARBA00009437"/>
    </source>
</evidence>
<dbReference type="PRINTS" id="PR00039">
    <property type="entry name" value="HTHLYSR"/>
</dbReference>
<dbReference type="SUPFAM" id="SSF53850">
    <property type="entry name" value="Periplasmic binding protein-like II"/>
    <property type="match status" value="1"/>
</dbReference>
<dbReference type="KEGG" id="serq:CWC46_01660"/>
<evidence type="ECO:0000256" key="2">
    <source>
        <dbReference type="ARBA" id="ARBA00023015"/>
    </source>
</evidence>
<dbReference type="InterPro" id="IPR005119">
    <property type="entry name" value="LysR_subst-bd"/>
</dbReference>
<evidence type="ECO:0000256" key="4">
    <source>
        <dbReference type="ARBA" id="ARBA00023163"/>
    </source>
</evidence>
<dbReference type="Proteomes" id="UP000017700">
    <property type="component" value="Chromosome"/>
</dbReference>
<reference evidence="7 8" key="1">
    <citation type="journal article" date="2013" name="Genome Announc.">
        <title>Draft genome sequence of Serratia sp. strain ATCC 39006, a model bacterium for analysis of the biosynthesis and regulation of prodigiosin, a carbapenem, and gas vesicles.</title>
        <authorList>
            <person name="Fineran P.C."/>
            <person name="Iglesias Cans M.C."/>
            <person name="Ramsay J.P."/>
            <person name="Wilf N.M."/>
            <person name="Cossyleon D."/>
            <person name="McNeil M.B."/>
            <person name="Williamson N.R."/>
            <person name="Monson R.E."/>
            <person name="Becher S.A."/>
            <person name="Stanton J.A."/>
            <person name="Brugger K."/>
            <person name="Brown S.D."/>
            <person name="Salmond G.P."/>
        </authorList>
    </citation>
    <scope>NUCLEOTIDE SEQUENCE [LARGE SCALE GENOMIC DNA]</scope>
    <source>
        <strain evidence="7">ATCC 39006</strain>
        <strain evidence="8">ATCC 39006 / SC 11482</strain>
    </source>
</reference>
<evidence type="ECO:0000313" key="6">
    <source>
        <dbReference type="EMBL" id="AUG98643.1"/>
    </source>
</evidence>
<dbReference type="PANTHER" id="PTHR30537">
    <property type="entry name" value="HTH-TYPE TRANSCRIPTIONAL REGULATOR"/>
    <property type="match status" value="1"/>
</dbReference>
<feature type="domain" description="HTH lysR-type" evidence="5">
    <location>
        <begin position="6"/>
        <end position="63"/>
    </location>
</feature>
<comment type="similarity">
    <text evidence="1">Belongs to the LysR transcriptional regulatory family.</text>
</comment>
<evidence type="ECO:0000259" key="5">
    <source>
        <dbReference type="PROSITE" id="PS50931"/>
    </source>
</evidence>
<organism evidence="7 8">
    <name type="scientific">Serratia sp. (strain ATCC 39006)</name>
    <name type="common">Prodigiosinella confusarubida</name>
    <dbReference type="NCBI Taxonomy" id="104623"/>
    <lineage>
        <taxon>Bacteria</taxon>
        <taxon>Pseudomonadati</taxon>
        <taxon>Pseudomonadota</taxon>
        <taxon>Gammaproteobacteria</taxon>
        <taxon>Enterobacterales</taxon>
        <taxon>Pectobacteriaceae</taxon>
        <taxon>Prodigiosinella</taxon>
    </lineage>
</organism>
<reference evidence="7" key="4">
    <citation type="submission" date="2017-11" db="EMBL/GenBank/DDBJ databases">
        <title>Complete genome sequence of Serratia sp. ATCC 39006.</title>
        <authorList>
            <person name="Hampton H.G."/>
            <person name="Jackson S.A."/>
            <person name="Jauregui R."/>
            <person name="Poulter G.T.M."/>
            <person name="Salmond G.P.C."/>
            <person name="Fineran P.C."/>
        </authorList>
    </citation>
    <scope>NUCLEOTIDE SEQUENCE</scope>
    <source>
        <strain evidence="7">ATCC 39006</strain>
    </source>
</reference>
<dbReference type="Proteomes" id="UP000233778">
    <property type="component" value="Chromosome"/>
</dbReference>
<proteinExistence type="inferred from homology"/>
<name>A0A2I5T276_SERS3</name>
<keyword evidence="3" id="KW-0238">DNA-binding</keyword>
<evidence type="ECO:0000256" key="3">
    <source>
        <dbReference type="ARBA" id="ARBA00023125"/>
    </source>
</evidence>
<dbReference type="Gene3D" id="3.40.190.10">
    <property type="entry name" value="Periplasmic binding protein-like II"/>
    <property type="match status" value="2"/>
</dbReference>
<dbReference type="Pfam" id="PF00126">
    <property type="entry name" value="HTH_1"/>
    <property type="match status" value="1"/>
</dbReference>
<keyword evidence="2" id="KW-0805">Transcription regulation</keyword>
<dbReference type="InterPro" id="IPR036388">
    <property type="entry name" value="WH-like_DNA-bd_sf"/>
</dbReference>
<dbReference type="PROSITE" id="PS50931">
    <property type="entry name" value="HTH_LYSR"/>
    <property type="match status" value="1"/>
</dbReference>
<keyword evidence="8" id="KW-1185">Reference proteome</keyword>
<dbReference type="SUPFAM" id="SSF46785">
    <property type="entry name" value="Winged helix' DNA-binding domain"/>
    <property type="match status" value="1"/>
</dbReference>
<dbReference type="RefSeq" id="WP_021013899.1">
    <property type="nucleotide sequence ID" value="NZ_CP025084.1"/>
</dbReference>
<dbReference type="KEGG" id="sera:Ser39006_001660"/>
<dbReference type="AlphaFoldDB" id="A0A2I5T276"/>
<evidence type="ECO:0000313" key="7">
    <source>
        <dbReference type="EMBL" id="AUH02958.1"/>
    </source>
</evidence>
<protein>
    <submittedName>
        <fullName evidence="7">LysR family transcriptional regulator</fullName>
    </submittedName>
</protein>
<gene>
    <name evidence="6" type="ORF">CWC46_01660</name>
    <name evidence="7" type="ORF">Ser39006_001660</name>
</gene>
<dbReference type="GO" id="GO:0006351">
    <property type="term" value="P:DNA-templated transcription"/>
    <property type="evidence" value="ECO:0007669"/>
    <property type="project" value="TreeGrafter"/>
</dbReference>
<dbReference type="InterPro" id="IPR036390">
    <property type="entry name" value="WH_DNA-bd_sf"/>
</dbReference>
<evidence type="ECO:0000313" key="8">
    <source>
        <dbReference type="Proteomes" id="UP000017700"/>
    </source>
</evidence>
<dbReference type="GO" id="GO:0043565">
    <property type="term" value="F:sequence-specific DNA binding"/>
    <property type="evidence" value="ECO:0007669"/>
    <property type="project" value="TreeGrafter"/>
</dbReference>
<dbReference type="STRING" id="104623.Ser39006_00624"/>
<dbReference type="PANTHER" id="PTHR30537:SF26">
    <property type="entry name" value="GLYCINE CLEAVAGE SYSTEM TRANSCRIPTIONAL ACTIVATOR"/>
    <property type="match status" value="1"/>
</dbReference>
<dbReference type="EMBL" id="CP025084">
    <property type="protein sequence ID" value="AUH02958.1"/>
    <property type="molecule type" value="Genomic_DNA"/>
</dbReference>
<dbReference type="EMBL" id="CP025085">
    <property type="protein sequence ID" value="AUG98643.1"/>
    <property type="molecule type" value="Genomic_DNA"/>
</dbReference>
<dbReference type="Gene3D" id="1.10.10.10">
    <property type="entry name" value="Winged helix-like DNA-binding domain superfamily/Winged helix DNA-binding domain"/>
    <property type="match status" value="1"/>
</dbReference>
<dbReference type="InterPro" id="IPR058163">
    <property type="entry name" value="LysR-type_TF_proteobact-type"/>
</dbReference>
<keyword evidence="4" id="KW-0804">Transcription</keyword>
<dbReference type="OrthoDB" id="5526340at2"/>
<reference evidence="6 9" key="3">
    <citation type="submission" date="2017-11" db="EMBL/GenBank/DDBJ databases">
        <title>Complete genome sequence of Serratia sp. ATCC 39006 LacA.</title>
        <authorList>
            <person name="Hampton H.G."/>
            <person name="Jackson S.A."/>
            <person name="Jauregui R."/>
            <person name="Poulter G.T.M."/>
            <person name="Salmond G.P.C."/>
            <person name="Fineran P.C."/>
        </authorList>
    </citation>
    <scope>NUCLEOTIDE SEQUENCE [LARGE SCALE GENOMIC DNA]</scope>
    <source>
        <strain evidence="6 9">ATCC 39006</strain>
    </source>
</reference>
<dbReference type="Pfam" id="PF03466">
    <property type="entry name" value="LysR_substrate"/>
    <property type="match status" value="1"/>
</dbReference>
<reference evidence="7" key="2">
    <citation type="submission" date="2013-09" db="EMBL/GenBank/DDBJ databases">
        <authorList>
            <person name="Wang G."/>
            <person name="Yang Y."/>
            <person name="Su Y."/>
        </authorList>
    </citation>
    <scope>NUCLEOTIDE SEQUENCE</scope>
    <source>
        <strain evidence="7">ATCC 39006</strain>
    </source>
</reference>
<evidence type="ECO:0000313" key="9">
    <source>
        <dbReference type="Proteomes" id="UP000233778"/>
    </source>
</evidence>
<dbReference type="InterPro" id="IPR000847">
    <property type="entry name" value="LysR_HTH_N"/>
</dbReference>
<accession>A0A2I5T276</accession>
<dbReference type="GO" id="GO:0003700">
    <property type="term" value="F:DNA-binding transcription factor activity"/>
    <property type="evidence" value="ECO:0007669"/>
    <property type="project" value="InterPro"/>
</dbReference>